<accession>A0ABD3NYG4</accession>
<proteinExistence type="predicted"/>
<evidence type="ECO:0000313" key="2">
    <source>
        <dbReference type="EMBL" id="KAL3780404.1"/>
    </source>
</evidence>
<keyword evidence="3" id="KW-1185">Reference proteome</keyword>
<comment type="caution">
    <text evidence="2">The sequence shown here is derived from an EMBL/GenBank/DDBJ whole genome shotgun (WGS) entry which is preliminary data.</text>
</comment>
<protein>
    <submittedName>
        <fullName evidence="2">Uncharacterized protein</fullName>
    </submittedName>
</protein>
<dbReference type="Proteomes" id="UP001516023">
    <property type="component" value="Unassembled WGS sequence"/>
</dbReference>
<dbReference type="InterPro" id="IPR011990">
    <property type="entry name" value="TPR-like_helical_dom_sf"/>
</dbReference>
<dbReference type="SUPFAM" id="SSF48452">
    <property type="entry name" value="TPR-like"/>
    <property type="match status" value="1"/>
</dbReference>
<feature type="compositionally biased region" description="Basic residues" evidence="1">
    <location>
        <begin position="269"/>
        <end position="282"/>
    </location>
</feature>
<dbReference type="AlphaFoldDB" id="A0ABD3NYG4"/>
<gene>
    <name evidence="2" type="ORF">HJC23_004341</name>
</gene>
<name>A0ABD3NYG4_9STRA</name>
<organism evidence="2 3">
    <name type="scientific">Cyclotella cryptica</name>
    <dbReference type="NCBI Taxonomy" id="29204"/>
    <lineage>
        <taxon>Eukaryota</taxon>
        <taxon>Sar</taxon>
        <taxon>Stramenopiles</taxon>
        <taxon>Ochrophyta</taxon>
        <taxon>Bacillariophyta</taxon>
        <taxon>Coscinodiscophyceae</taxon>
        <taxon>Thalassiosirophycidae</taxon>
        <taxon>Stephanodiscales</taxon>
        <taxon>Stephanodiscaceae</taxon>
        <taxon>Cyclotella</taxon>
    </lineage>
</organism>
<evidence type="ECO:0000313" key="3">
    <source>
        <dbReference type="Proteomes" id="UP001516023"/>
    </source>
</evidence>
<dbReference type="EMBL" id="JABMIG020000350">
    <property type="protein sequence ID" value="KAL3780404.1"/>
    <property type="molecule type" value="Genomic_DNA"/>
</dbReference>
<evidence type="ECO:0000256" key="1">
    <source>
        <dbReference type="SAM" id="MobiDB-lite"/>
    </source>
</evidence>
<sequence>MERLNHVEFLEPPDPARVIGMLSTLPEDVRNKIIQKATNTLWQDPLNQNAIRGHWEKLKADFGPTGKMRRQMREQHCISTTHSWNVKQDSTVPSSTSGATSFSSALRTHSPILLSNLKAGQTHRGRLLIGSIVDIDGFWAINSGSFLLEDLQGDVVEVAVYNTPKDSFSKTFALGREVCIFEPFFKIRADGSAGIRVDKPGEILSWFRPQTSEGWKELGNSSIKSCPMTALICYEQALQAPNNTILDVVGWTANIGAPKESKKSSQQKGKNKNKKQRNRAKAKREEEMQERVNATIIQEASSLKLEVSKLLTNISLCEINLGNADGSLLYALLAFGLGVDRFKAAYRIAKALERCGNRKGAQDFASWYCSTYEVDSESDKSSTFRSDFGITAGSCAKLSGDGSSWIKAATLRSVVEPFLHLPQAPQSSNVEAEAGEAGKCKPWLSLKQQGNNLFQLNDFTGAKDMYVSALSSCPFAEGLLKETSFILSNKGAAWLGFTSDVLSHRGTAKATLAEGTISMFCALLMNFYDNGRAWIRLLRFLEHQGKSNDSIDFLAAATSLLEEQQFKMPFFDYVNHANPSRALNFVQIELSDVRSRSESRNKVGKISDISTDEQLQQRIGHNTNPFAGHSHEEGLDNDIQESEKNYTMFQMIDMMMPNSDNLEEMKRMLGPTKNRQLVDYCAEFIRSKGVPEGLDSVFAQKVLYRSFVNDRLYPWMKALGWRMAWSGDKSNRLHEYVELYRRFGAIVDTRNLKPSSSYDVRLRSNFVNCPNRRDILYEGKTHLAIGFNDLSFLNCIWSDAFTKKEQRGNPARVVGIEMNEFSVAKSIVIAEMLYNPTISLENVLQVWYSTVWSRQALSHFKESVKAVLGKGERLIVPYRYDDHDSRKGHWHKVGQYSAQNVSNPKVASYLHHWLSSEPITFKEARRLWLKNTVKQNIKMFSDISSCKRRRDRLAIAHYCLTGEVFGETNFQPNSLNAVGSLPFWHCPEGSPPLEEDSIFNTFLLEDLMTTFSEDKERNLIQVFEVRALSMLEAIRSRLLSNKLTIELYVGVTKVKPRTISWSNVIDYFDIRELHDLGRAMSSTGSINHYGYSMNWCTEVFGANIIDYEMVKNYEGALTLLDFSLGENFTGNNESFVNMLEVYGSAAGANEVFHIPDWDSPLNSTSFVAAQLTCKYWIEYFFEKMLESNGKVGGYLQKTAPFWYTVNNCGSSECTSEQMTLRAHCPLHRQSTQIYLEWAYDPNVKLAHESDSLDSVSDVHEVMKVMAMLTMT</sequence>
<reference evidence="2 3" key="1">
    <citation type="journal article" date="2020" name="G3 (Bethesda)">
        <title>Improved Reference Genome for Cyclotella cryptica CCMP332, a Model for Cell Wall Morphogenesis, Salinity Adaptation, and Lipid Production in Diatoms (Bacillariophyta).</title>
        <authorList>
            <person name="Roberts W.R."/>
            <person name="Downey K.M."/>
            <person name="Ruck E.C."/>
            <person name="Traller J.C."/>
            <person name="Alverson A.J."/>
        </authorList>
    </citation>
    <scope>NUCLEOTIDE SEQUENCE [LARGE SCALE GENOMIC DNA]</scope>
    <source>
        <strain evidence="2 3">CCMP332</strain>
    </source>
</reference>
<feature type="region of interest" description="Disordered" evidence="1">
    <location>
        <begin position="258"/>
        <end position="287"/>
    </location>
</feature>